<evidence type="ECO:0000256" key="2">
    <source>
        <dbReference type="ARBA" id="ARBA00049661"/>
    </source>
</evidence>
<accession>A0A066UEY7</accession>
<protein>
    <submittedName>
        <fullName evidence="5">Acyl-CoA dehydrogenase</fullName>
    </submittedName>
</protein>
<dbReference type="EMBL" id="JMQI01000014">
    <property type="protein sequence ID" value="KDN22768.1"/>
    <property type="molecule type" value="Genomic_DNA"/>
</dbReference>
<sequence length="394" mass="42242">MPSTPLPTRAQLVERAAGLVPLLRNNAAKAAEDRRLTEETIDALADAGIFKLRVPARFGGYEADTTTLMEVTSQLGRGDGSASWVASVYSIPGWMVCMFPEEVQEEVFATPNVRVCGTLSPTAFAKTVSGGYVVNGKWSFISGAPHAHWQEIIAILDPGDGSEPYPLMALVPMADLQVVDDWFATGLKGSGSLTTIAQDVFIPAERALPMPTVVQGNTVSERNARIPIYRAPLVPVSGACTVGTLLGLARAAKENFLEWLPGRRIAYTAYTKQSDAAVTHLQVAEASQKIDQAEFHARRITTTVDRKAVEGVPWTLEERARNRADVGEVCKLAKEAVDILAAGAGGASIYQHVPIQGILHDLQAASLHALINPTTAAELYGRILCGLEPDTAYI</sequence>
<dbReference type="GO" id="GO:0016712">
    <property type="term" value="F:oxidoreductase activity, acting on paired donors, with incorporation or reduction of molecular oxygen, reduced flavin or flavoprotein as one donor, and incorporation of one atom of oxygen"/>
    <property type="evidence" value="ECO:0007669"/>
    <property type="project" value="TreeGrafter"/>
</dbReference>
<gene>
    <name evidence="5" type="ORF">DV20_06955</name>
</gene>
<dbReference type="GO" id="GO:0003995">
    <property type="term" value="F:acyl-CoA dehydrogenase activity"/>
    <property type="evidence" value="ECO:0007669"/>
    <property type="project" value="TreeGrafter"/>
</dbReference>
<evidence type="ECO:0000256" key="1">
    <source>
        <dbReference type="ARBA" id="ARBA00023002"/>
    </source>
</evidence>
<dbReference type="AlphaFoldDB" id="A0A066UEY7"/>
<dbReference type="GO" id="GO:0050660">
    <property type="term" value="F:flavin adenine dinucleotide binding"/>
    <property type="evidence" value="ECO:0007669"/>
    <property type="project" value="InterPro"/>
</dbReference>
<dbReference type="Gene3D" id="1.10.540.10">
    <property type="entry name" value="Acyl-CoA dehydrogenase/oxidase, N-terminal domain"/>
    <property type="match status" value="1"/>
</dbReference>
<dbReference type="Proteomes" id="UP000027345">
    <property type="component" value="Unassembled WGS sequence"/>
</dbReference>
<dbReference type="eggNOG" id="COG1960">
    <property type="taxonomic scope" value="Bacteria"/>
</dbReference>
<evidence type="ECO:0000259" key="4">
    <source>
        <dbReference type="Pfam" id="PF08028"/>
    </source>
</evidence>
<keyword evidence="1" id="KW-0560">Oxidoreductase</keyword>
<evidence type="ECO:0000313" key="6">
    <source>
        <dbReference type="Proteomes" id="UP000027345"/>
    </source>
</evidence>
<dbReference type="GO" id="GO:0005737">
    <property type="term" value="C:cytoplasm"/>
    <property type="evidence" value="ECO:0007669"/>
    <property type="project" value="TreeGrafter"/>
</dbReference>
<dbReference type="InterPro" id="IPR013107">
    <property type="entry name" value="Acyl-CoA_DH_C"/>
</dbReference>
<evidence type="ECO:0000259" key="3">
    <source>
        <dbReference type="Pfam" id="PF02771"/>
    </source>
</evidence>
<dbReference type="InterPro" id="IPR013786">
    <property type="entry name" value="AcylCoA_DH/ox_N"/>
</dbReference>
<evidence type="ECO:0000313" key="5">
    <source>
        <dbReference type="EMBL" id="KDN22768.1"/>
    </source>
</evidence>
<comment type="similarity">
    <text evidence="2">Belongs to the HpaH/HsaA monooxygenase family.</text>
</comment>
<reference evidence="5 6" key="1">
    <citation type="submission" date="2014-05" db="EMBL/GenBank/DDBJ databases">
        <title>Draft genome sequence of Amycolatopsis rifamycinica DSM 46095.</title>
        <authorList>
            <person name="Lal R."/>
            <person name="Saxena A."/>
            <person name="Kumari R."/>
            <person name="Mukherjee U."/>
            <person name="Singh P."/>
            <person name="Sangwan N."/>
            <person name="Mahato N.K."/>
        </authorList>
    </citation>
    <scope>NUCLEOTIDE SEQUENCE [LARGE SCALE GENOMIC DNA]</scope>
    <source>
        <strain evidence="5 6">DSM 46095</strain>
    </source>
</reference>
<dbReference type="PANTHER" id="PTHR48083:SF19">
    <property type="entry name" value="FLAVIN-DEPENDENT MONOOXYGENASE, OXYGENASE SUBUNIT HSAA"/>
    <property type="match status" value="1"/>
</dbReference>
<dbReference type="RefSeq" id="WP_043777784.1">
    <property type="nucleotide sequence ID" value="NZ_JMQI01000014.1"/>
</dbReference>
<organism evidence="5 6">
    <name type="scientific">Amycolatopsis rifamycinica</name>
    <dbReference type="NCBI Taxonomy" id="287986"/>
    <lineage>
        <taxon>Bacteria</taxon>
        <taxon>Bacillati</taxon>
        <taxon>Actinomycetota</taxon>
        <taxon>Actinomycetes</taxon>
        <taxon>Pseudonocardiales</taxon>
        <taxon>Pseudonocardiaceae</taxon>
        <taxon>Amycolatopsis</taxon>
    </lineage>
</organism>
<dbReference type="InterPro" id="IPR050741">
    <property type="entry name" value="Acyl-CoA_dehydrogenase"/>
</dbReference>
<dbReference type="InterPro" id="IPR046373">
    <property type="entry name" value="Acyl-CoA_Oxase/DH_mid-dom_sf"/>
</dbReference>
<dbReference type="PIRSF" id="PIRSF016578">
    <property type="entry name" value="HsaA"/>
    <property type="match status" value="1"/>
</dbReference>
<dbReference type="SUPFAM" id="SSF56645">
    <property type="entry name" value="Acyl-CoA dehydrogenase NM domain-like"/>
    <property type="match status" value="1"/>
</dbReference>
<keyword evidence="6" id="KW-1185">Reference proteome</keyword>
<dbReference type="Pfam" id="PF02771">
    <property type="entry name" value="Acyl-CoA_dh_N"/>
    <property type="match status" value="1"/>
</dbReference>
<dbReference type="Gene3D" id="2.40.110.10">
    <property type="entry name" value="Butyryl-CoA Dehydrogenase, subunit A, domain 2"/>
    <property type="match status" value="1"/>
</dbReference>
<dbReference type="OrthoDB" id="3402961at2"/>
<name>A0A066UEY7_9PSEU</name>
<dbReference type="Pfam" id="PF08028">
    <property type="entry name" value="Acyl-CoA_dh_2"/>
    <property type="match status" value="1"/>
</dbReference>
<feature type="domain" description="Acyl-CoA dehydrogenase C-terminal" evidence="4">
    <location>
        <begin position="243"/>
        <end position="373"/>
    </location>
</feature>
<dbReference type="InterPro" id="IPR037069">
    <property type="entry name" value="AcylCoA_DH/ox_N_sf"/>
</dbReference>
<dbReference type="GO" id="GO:0033539">
    <property type="term" value="P:fatty acid beta-oxidation using acyl-CoA dehydrogenase"/>
    <property type="evidence" value="ECO:0007669"/>
    <property type="project" value="TreeGrafter"/>
</dbReference>
<feature type="domain" description="Acyl-CoA dehydrogenase/oxidase N-terminal" evidence="3">
    <location>
        <begin position="25"/>
        <end position="106"/>
    </location>
</feature>
<comment type="caution">
    <text evidence="5">The sequence shown here is derived from an EMBL/GenBank/DDBJ whole genome shotgun (WGS) entry which is preliminary data.</text>
</comment>
<dbReference type="STRING" id="287986.DV20_06955"/>
<dbReference type="PANTHER" id="PTHR48083">
    <property type="entry name" value="MEDIUM-CHAIN SPECIFIC ACYL-COA DEHYDROGENASE, MITOCHONDRIAL-RELATED"/>
    <property type="match status" value="1"/>
</dbReference>
<dbReference type="Gene3D" id="1.20.140.10">
    <property type="entry name" value="Butyryl-CoA Dehydrogenase, subunit A, domain 3"/>
    <property type="match status" value="1"/>
</dbReference>
<dbReference type="InterPro" id="IPR009100">
    <property type="entry name" value="AcylCoA_DH/oxidase_NM_dom_sf"/>
</dbReference>
<proteinExistence type="inferred from homology"/>